<evidence type="ECO:0000256" key="6">
    <source>
        <dbReference type="SAM" id="Phobius"/>
    </source>
</evidence>
<comment type="subcellular location">
    <subcellularLocation>
        <location evidence="1">Membrane</location>
        <topology evidence="1">Multi-pass membrane protein</topology>
    </subcellularLocation>
</comment>
<evidence type="ECO:0000313" key="7">
    <source>
        <dbReference type="Proteomes" id="UP000887566"/>
    </source>
</evidence>
<evidence type="ECO:0000256" key="4">
    <source>
        <dbReference type="ARBA" id="ARBA00022989"/>
    </source>
</evidence>
<evidence type="ECO:0000256" key="5">
    <source>
        <dbReference type="ARBA" id="ARBA00023136"/>
    </source>
</evidence>
<evidence type="ECO:0000256" key="2">
    <source>
        <dbReference type="ARBA" id="ARBA00007279"/>
    </source>
</evidence>
<keyword evidence="5 6" id="KW-0472">Membrane</keyword>
<feature type="transmembrane region" description="Helical" evidence="6">
    <location>
        <begin position="36"/>
        <end position="53"/>
    </location>
</feature>
<feature type="transmembrane region" description="Helical" evidence="6">
    <location>
        <begin position="6"/>
        <end position="24"/>
    </location>
</feature>
<feature type="transmembrane region" description="Helical" evidence="6">
    <location>
        <begin position="73"/>
        <end position="106"/>
    </location>
</feature>
<evidence type="ECO:0000256" key="1">
    <source>
        <dbReference type="ARBA" id="ARBA00004141"/>
    </source>
</evidence>
<name>A0A914XEY1_9BILA</name>
<dbReference type="Pfam" id="PF09775">
    <property type="entry name" value="Keratin_assoc"/>
    <property type="match status" value="1"/>
</dbReference>
<protein>
    <submittedName>
        <fullName evidence="8">Dolichyl-diphosphooligosaccharide--protein glycosyltransferase subunit KCP2</fullName>
    </submittedName>
</protein>
<keyword evidence="3 6" id="KW-0812">Transmembrane</keyword>
<dbReference type="WBParaSite" id="PSAMB.scaffold73size86561.g1510.t1">
    <property type="protein sequence ID" value="PSAMB.scaffold73size86561.g1510.t1"/>
    <property type="gene ID" value="PSAMB.scaffold73size86561.g1510"/>
</dbReference>
<dbReference type="Proteomes" id="UP000887566">
    <property type="component" value="Unplaced"/>
</dbReference>
<accession>A0A914XEY1</accession>
<evidence type="ECO:0000313" key="8">
    <source>
        <dbReference type="WBParaSite" id="PSAMB.scaffold73size86561.g1510.t1"/>
    </source>
</evidence>
<dbReference type="InterPro" id="IPR018614">
    <property type="entry name" value="KRTCAP2"/>
</dbReference>
<dbReference type="GO" id="GO:0016020">
    <property type="term" value="C:membrane"/>
    <property type="evidence" value="ECO:0007669"/>
    <property type="project" value="UniProtKB-SubCell"/>
</dbReference>
<keyword evidence="7" id="KW-1185">Reference proteome</keyword>
<evidence type="ECO:0000256" key="3">
    <source>
        <dbReference type="ARBA" id="ARBA00022692"/>
    </source>
</evidence>
<dbReference type="PANTHER" id="PTHR32001">
    <property type="entry name" value="KERATINOCYTE-ASSOCIATED PROTEIN 2"/>
    <property type="match status" value="1"/>
</dbReference>
<comment type="similarity">
    <text evidence="2">Belongs to the KRTCAP2 family.</text>
</comment>
<keyword evidence="4 6" id="KW-1133">Transmembrane helix</keyword>
<sequence length="131" mass="13740">MAHGTSAVVALISGVLMIAAMQVFRAQLGASQMMTLLGGFIGSNVFVLLLTAISNFEMEFMGDNFKAGLIPEVAVALMVAVFASASVHRVCVTVCIMFSLGFLYVMNGISNAKYSPQTTGVATGAPIKKKK</sequence>
<dbReference type="PANTHER" id="PTHR32001:SF1">
    <property type="entry name" value="KERATINOCYTE-ASSOCIATED PROTEIN 2"/>
    <property type="match status" value="1"/>
</dbReference>
<organism evidence="7 8">
    <name type="scientific">Plectus sambesii</name>
    <dbReference type="NCBI Taxonomy" id="2011161"/>
    <lineage>
        <taxon>Eukaryota</taxon>
        <taxon>Metazoa</taxon>
        <taxon>Ecdysozoa</taxon>
        <taxon>Nematoda</taxon>
        <taxon>Chromadorea</taxon>
        <taxon>Plectida</taxon>
        <taxon>Plectina</taxon>
        <taxon>Plectoidea</taxon>
        <taxon>Plectidae</taxon>
        <taxon>Plectus</taxon>
    </lineage>
</organism>
<proteinExistence type="inferred from homology"/>
<reference evidence="8" key="1">
    <citation type="submission" date="2022-11" db="UniProtKB">
        <authorList>
            <consortium name="WormBaseParasite"/>
        </authorList>
    </citation>
    <scope>IDENTIFICATION</scope>
</reference>
<dbReference type="AlphaFoldDB" id="A0A914XEY1"/>